<evidence type="ECO:0000313" key="2">
    <source>
        <dbReference type="Proteomes" id="UP000789342"/>
    </source>
</evidence>
<gene>
    <name evidence="1" type="ORF">AMORRO_LOCUS12175</name>
</gene>
<dbReference type="GO" id="GO:0004077">
    <property type="term" value="F:biotin--[biotin carboxyl-carrier protein] ligase activity"/>
    <property type="evidence" value="ECO:0007669"/>
    <property type="project" value="TreeGrafter"/>
</dbReference>
<protein>
    <submittedName>
        <fullName evidence="1">11764_t:CDS:1</fullName>
    </submittedName>
</protein>
<dbReference type="PANTHER" id="PTHR12835:SF5">
    <property type="entry name" value="BIOTIN--PROTEIN LIGASE"/>
    <property type="match status" value="1"/>
</dbReference>
<keyword evidence="2" id="KW-1185">Reference proteome</keyword>
<dbReference type="InterPro" id="IPR045864">
    <property type="entry name" value="aa-tRNA-synth_II/BPL/LPL"/>
</dbReference>
<dbReference type="Proteomes" id="UP000789342">
    <property type="component" value="Unassembled WGS sequence"/>
</dbReference>
<dbReference type="AlphaFoldDB" id="A0A9N9N531"/>
<dbReference type="PANTHER" id="PTHR12835">
    <property type="entry name" value="BIOTIN PROTEIN LIGASE"/>
    <property type="match status" value="1"/>
</dbReference>
<organism evidence="1 2">
    <name type="scientific">Acaulospora morrowiae</name>
    <dbReference type="NCBI Taxonomy" id="94023"/>
    <lineage>
        <taxon>Eukaryota</taxon>
        <taxon>Fungi</taxon>
        <taxon>Fungi incertae sedis</taxon>
        <taxon>Mucoromycota</taxon>
        <taxon>Glomeromycotina</taxon>
        <taxon>Glomeromycetes</taxon>
        <taxon>Diversisporales</taxon>
        <taxon>Acaulosporaceae</taxon>
        <taxon>Acaulospora</taxon>
    </lineage>
</organism>
<feature type="non-terminal residue" evidence="1">
    <location>
        <position position="129"/>
    </location>
</feature>
<evidence type="ECO:0000313" key="1">
    <source>
        <dbReference type="EMBL" id="CAG8701746.1"/>
    </source>
</evidence>
<reference evidence="1" key="1">
    <citation type="submission" date="2021-06" db="EMBL/GenBank/DDBJ databases">
        <authorList>
            <person name="Kallberg Y."/>
            <person name="Tangrot J."/>
            <person name="Rosling A."/>
        </authorList>
    </citation>
    <scope>NUCLEOTIDE SEQUENCE</scope>
    <source>
        <strain evidence="1">CL551</strain>
    </source>
</reference>
<dbReference type="SUPFAM" id="SSF55681">
    <property type="entry name" value="Class II aaRS and biotin synthetases"/>
    <property type="match status" value="1"/>
</dbReference>
<name>A0A9N9N531_9GLOM</name>
<accession>A0A9N9N531</accession>
<proteinExistence type="predicted"/>
<comment type="caution">
    <text evidence="1">The sequence shown here is derived from an EMBL/GenBank/DDBJ whole genome shotgun (WGS) entry which is preliminary data.</text>
</comment>
<dbReference type="GO" id="GO:0005737">
    <property type="term" value="C:cytoplasm"/>
    <property type="evidence" value="ECO:0007669"/>
    <property type="project" value="TreeGrafter"/>
</dbReference>
<dbReference type="EMBL" id="CAJVPV010017185">
    <property type="protein sequence ID" value="CAG8701746.1"/>
    <property type="molecule type" value="Genomic_DNA"/>
</dbReference>
<dbReference type="OrthoDB" id="10250105at2759"/>
<sequence length="129" mass="14870">CGVNLDNAAPTTSINQLIHNYNQSQHASKQLRPLSQEELLAGILVEFEMLYKEFCECGYESFLDVYYKRWLHSDQIVTLENHDNRKARILGINNFGYLRALTLDTNDTVTLQPDGNRFDIMKGMISKKL</sequence>